<keyword evidence="2" id="KW-0964">Secreted</keyword>
<dbReference type="RefSeq" id="WP_019294356.1">
    <property type="nucleotide sequence ID" value="NZ_CP094882.1"/>
</dbReference>
<feature type="transmembrane region" description="Helical" evidence="7">
    <location>
        <begin position="623"/>
        <end position="642"/>
    </location>
</feature>
<reference evidence="10 11" key="1">
    <citation type="submission" date="2023-12" db="EMBL/GenBank/DDBJ databases">
        <title>Redefining Piscine Lactococcosis.</title>
        <authorList>
            <person name="Heckman T.I."/>
            <person name="Yazdi Z."/>
            <person name="Older C.E."/>
            <person name="Griffin M.J."/>
            <person name="Waldbieser G.C."/>
            <person name="Chow A.M."/>
            <person name="Medina Silva I."/>
            <person name="Anenson K.M."/>
            <person name="Garcia J.C."/>
            <person name="LaFrentz B.R."/>
            <person name="Slavic D."/>
            <person name="Toohey-Kurth K.L."/>
            <person name="Yant P."/>
            <person name="Fritz H.M."/>
            <person name="Henderson E."/>
            <person name="McDowall R."/>
            <person name="Cai H."/>
            <person name="Adikson M."/>
            <person name="Soto E."/>
        </authorList>
    </citation>
    <scope>NUCLEOTIDE SEQUENCE [LARGE SCALE GENOMIC DNA]</scope>
    <source>
        <strain evidence="10 11">R21-91A</strain>
    </source>
</reference>
<protein>
    <submittedName>
        <fullName evidence="10">MucBP domain-containing protein</fullName>
    </submittedName>
</protein>
<dbReference type="PROSITE" id="PS50847">
    <property type="entry name" value="GRAM_POS_ANCHORING"/>
    <property type="match status" value="1"/>
</dbReference>
<keyword evidence="3 8" id="KW-0732">Signal</keyword>
<evidence type="ECO:0000256" key="2">
    <source>
        <dbReference type="ARBA" id="ARBA00022525"/>
    </source>
</evidence>
<feature type="domain" description="Gram-positive cocci surface proteins LPxTG" evidence="9">
    <location>
        <begin position="614"/>
        <end position="647"/>
    </location>
</feature>
<evidence type="ECO:0000313" key="11">
    <source>
        <dbReference type="Proteomes" id="UP001456368"/>
    </source>
</evidence>
<evidence type="ECO:0000313" key="10">
    <source>
        <dbReference type="EMBL" id="WYC66411.1"/>
    </source>
</evidence>
<dbReference type="Proteomes" id="UP001456368">
    <property type="component" value="Chromosome"/>
</dbReference>
<keyword evidence="5" id="KW-0572">Peptidoglycan-anchor</keyword>
<keyword evidence="4" id="KW-0677">Repeat</keyword>
<dbReference type="InterPro" id="IPR009459">
    <property type="entry name" value="MucBP_dom"/>
</dbReference>
<evidence type="ECO:0000256" key="3">
    <source>
        <dbReference type="ARBA" id="ARBA00022729"/>
    </source>
</evidence>
<feature type="region of interest" description="Disordered" evidence="6">
    <location>
        <begin position="62"/>
        <end position="89"/>
    </location>
</feature>
<name>A0ABZ2SCS0_9LACT</name>
<organism evidence="10 11">
    <name type="scientific">Lactococcus petauri</name>
    <dbReference type="NCBI Taxonomy" id="1940789"/>
    <lineage>
        <taxon>Bacteria</taxon>
        <taxon>Bacillati</taxon>
        <taxon>Bacillota</taxon>
        <taxon>Bacilli</taxon>
        <taxon>Lactobacillales</taxon>
        <taxon>Streptococcaceae</taxon>
        <taxon>Lactococcus</taxon>
    </lineage>
</organism>
<dbReference type="GeneID" id="75144364"/>
<feature type="region of interest" description="Disordered" evidence="6">
    <location>
        <begin position="588"/>
        <end position="615"/>
    </location>
</feature>
<dbReference type="EMBL" id="CP141698">
    <property type="protein sequence ID" value="WYC66411.1"/>
    <property type="molecule type" value="Genomic_DNA"/>
</dbReference>
<keyword evidence="11" id="KW-1185">Reference proteome</keyword>
<feature type="chain" id="PRO_5046291609" evidence="8">
    <location>
        <begin position="29"/>
        <end position="647"/>
    </location>
</feature>
<gene>
    <name evidence="10" type="ORF">VNN45_05865</name>
</gene>
<dbReference type="Pfam" id="PF06458">
    <property type="entry name" value="MucBP"/>
    <property type="match status" value="3"/>
</dbReference>
<accession>A0ABZ2SCS0</accession>
<feature type="signal peptide" evidence="8">
    <location>
        <begin position="1"/>
        <end position="28"/>
    </location>
</feature>
<dbReference type="InterPro" id="IPR019931">
    <property type="entry name" value="LPXTG_anchor"/>
</dbReference>
<evidence type="ECO:0000256" key="1">
    <source>
        <dbReference type="ARBA" id="ARBA00022512"/>
    </source>
</evidence>
<keyword evidence="7" id="KW-0812">Transmembrane</keyword>
<evidence type="ECO:0000256" key="6">
    <source>
        <dbReference type="SAM" id="MobiDB-lite"/>
    </source>
</evidence>
<dbReference type="Gene3D" id="3.10.20.320">
    <property type="entry name" value="Putative peptidoglycan bound protein (lpxtg motif)"/>
    <property type="match status" value="3"/>
</dbReference>
<dbReference type="Pfam" id="PF00746">
    <property type="entry name" value="Gram_pos_anchor"/>
    <property type="match status" value="1"/>
</dbReference>
<proteinExistence type="predicted"/>
<evidence type="ECO:0000256" key="5">
    <source>
        <dbReference type="ARBA" id="ARBA00023088"/>
    </source>
</evidence>
<keyword evidence="1" id="KW-0134">Cell wall</keyword>
<evidence type="ECO:0000256" key="4">
    <source>
        <dbReference type="ARBA" id="ARBA00022737"/>
    </source>
</evidence>
<dbReference type="NCBIfam" id="TIGR01167">
    <property type="entry name" value="LPXTG_anchor"/>
    <property type="match status" value="1"/>
</dbReference>
<keyword evidence="7" id="KW-0472">Membrane</keyword>
<evidence type="ECO:0000256" key="8">
    <source>
        <dbReference type="SAM" id="SignalP"/>
    </source>
</evidence>
<keyword evidence="7" id="KW-1133">Transmembrane helix</keyword>
<sequence>MKNKQKIGVLAMTGLLLSSSLSPSLVLASTQEINTKQADTSTVSEDSNVSLDKSIVDEANNKLQNLPDTASVENGENSDTASTLSEGNATPMTNLANFYVDLPRTGAYNGRGTLNIRPFAFEKTTDNDFKLYDLYIVMPLGLSIDGGVEALSTAYNQYLATHPMISSTPNVEALGNTLDGREVYKITTNGTATAPAPDFIAIPIRITDDTSITEIHSNAGKQPNNKDYGVVYAGINDNSELEEISYYPHKDVSETVLSQVGVSGTQVATIVGDAYVRTMTLFKAKTVDTYILKEKYTGEVLGTKEVQGESGDSYNRVGLIDKLNLWDGLDTKQYDEETYSIQDGEDITGSPILSPEDTLGGNPNTIYSGHTYELYVNKFAEDVTVGYQDEEGTKLDKDVILSGHVGEEYTTEQKEIPGYTFKEVQGNASGTFSDQPQEVIYVYERTDAAPVTVKYQDEDGNDLSPADTLNGKIGLPYESQAKSINGWALKTTPSNASGTFTDKPQEVIYVYDRTDAAPVTVKYQDEDGNDLSPADTLNGKIGLPYESQAKPINGWTVKTTPSNASGTFSDQPQEVVYVYVKDTLMDTGTSVNTGTPNNTENPSNHEQSSSDASLPSTGESKGLLFSIFGALLLILAILSVFLKKKTK</sequence>
<evidence type="ECO:0000256" key="7">
    <source>
        <dbReference type="SAM" id="Phobius"/>
    </source>
</evidence>
<evidence type="ECO:0000259" key="9">
    <source>
        <dbReference type="PROSITE" id="PS50847"/>
    </source>
</evidence>